<dbReference type="PANTHER" id="PTHR47331">
    <property type="entry name" value="PHD-TYPE DOMAIN-CONTAINING PROTEIN"/>
    <property type="match status" value="1"/>
</dbReference>
<comment type="caution">
    <text evidence="6">The sequence shown here is derived from an EMBL/GenBank/DDBJ whole genome shotgun (WGS) entry which is preliminary data.</text>
</comment>
<dbReference type="Pfam" id="PF18701">
    <property type="entry name" value="DUF5641"/>
    <property type="match status" value="1"/>
</dbReference>
<protein>
    <submittedName>
        <fullName evidence="6">Uncharacterized protein</fullName>
    </submittedName>
</protein>
<feature type="domain" description="Integrase catalytic" evidence="5">
    <location>
        <begin position="1475"/>
        <end position="1663"/>
    </location>
</feature>
<dbReference type="GO" id="GO:0003676">
    <property type="term" value="F:nucleic acid binding"/>
    <property type="evidence" value="ECO:0007669"/>
    <property type="project" value="InterPro"/>
</dbReference>
<dbReference type="Pfam" id="PF05380">
    <property type="entry name" value="Peptidase_A17"/>
    <property type="match status" value="1"/>
</dbReference>
<dbReference type="OrthoDB" id="5866757at2759"/>
<dbReference type="InterPro" id="IPR043128">
    <property type="entry name" value="Rev_trsase/Diguanyl_cyclase"/>
</dbReference>
<feature type="coiled-coil region" evidence="2">
    <location>
        <begin position="48"/>
        <end position="85"/>
    </location>
</feature>
<dbReference type="InterPro" id="IPR001584">
    <property type="entry name" value="Integrase_cat-core"/>
</dbReference>
<dbReference type="InterPro" id="IPR036397">
    <property type="entry name" value="RNaseH_sf"/>
</dbReference>
<gene>
    <name evidence="6" type="primary">Acey_s0039.g32</name>
    <name evidence="6" type="ORF">Y032_0039g32</name>
</gene>
<dbReference type="InterPro" id="IPR005312">
    <property type="entry name" value="DUF1759"/>
</dbReference>
<evidence type="ECO:0000256" key="2">
    <source>
        <dbReference type="SAM" id="Coils"/>
    </source>
</evidence>
<dbReference type="SUPFAM" id="SSF56672">
    <property type="entry name" value="DNA/RNA polymerases"/>
    <property type="match status" value="1"/>
</dbReference>
<dbReference type="Gene3D" id="1.10.340.70">
    <property type="match status" value="1"/>
</dbReference>
<dbReference type="InterPro" id="IPR008737">
    <property type="entry name" value="DUF1758"/>
</dbReference>
<keyword evidence="7" id="KW-1185">Reference proteome</keyword>
<dbReference type="GO" id="GO:0042575">
    <property type="term" value="C:DNA polymerase complex"/>
    <property type="evidence" value="ECO:0007669"/>
    <property type="project" value="UniProtKB-ARBA"/>
</dbReference>
<feature type="compositionally biased region" description="Basic and acidic residues" evidence="3">
    <location>
        <begin position="2194"/>
        <end position="2214"/>
    </location>
</feature>
<feature type="compositionally biased region" description="Basic and acidic residues" evidence="3">
    <location>
        <begin position="1820"/>
        <end position="1830"/>
    </location>
</feature>
<sequence length="2377" mass="273753">MSLQFAKARITKTRTSVENIIDSTKVLLEPLQTPETGQEATISLERRLTFVRQRLRRLNLAKRNLEEATEKLEAAFKELDGDTQRKEEESFNEYGGGATDEIIRIEELVGDLAEMEILVLEELQNRRNQEEQTEQPSRQLQRRSEQPQTGYPPLPNLQIPSFSGKTWEWENFWQLFRHNIHDQPISNIAKFNYLLKAVSGEIKETMTRFQISETGYEEAITWLQSRFGREEVIVEQLYAKLEKLQAEGQTTKEQRKLLDQVATTMTQLASKGQDVNHLQVLNQVFRKFAEQVQTKALKRRIKLPSASMWTWQKLREDLEDIISTKERMEETQALNAQIRRERKQGERPKAMTPSTCFYCNKSNHKPVECRTVPPHERAAFMIRNNLCRNCGRPNHTAANCQSTGCRNCGKKHHTSLCQERKGNVEPKENKQVRGNQPNQLPTGQNGPRATTQRRSAVRQNLVAEDDYEDTGEPNEEVQDILQVSSDGVVKKLTRLLTGMVCAKGPGSSKSVQILLDTGSELSFIDKQLADELKLESVGSRKLRINTFGSKTSKEGVYEQVNVNLQDTMGGLHTLSLFKNDLITKSTTQDHLQKRDWAFIKTNGLEVSQPKGPSCPQILLGCDQLWDIMSGSMIKLPSGLHLIATKFGYMISGKQSNDDQEDTTLLAVATEEERERWDKLWTLESAGLQEYTGTLKDERELTDKAVLKKFNETVVKQKDGYYVRLPWKEEHVELPDNWSIALRRLKATFQVHRHNQTFLQQYDEIFQEQIKKGILEEVREPQKRSKVTHYLPHHAVLTPKKTTTKMRVVFDASAHYKDKPSLNDVLHQGPLILPKIVGMIMRFRIGRIAVTSDVEKAFLQVRLHEQDRDATRCLWVRDIKKPPEGDNIAVYRFTRVTFGLKSSPFLLAATIKFHVEHDEADKMIAEDIHNNLYVDNLFMTAETPQEAFKKYKEAKELFNRLNMNLREFTSNSVELNQQIKQEDRSDETKPSTLGLTWDTQADKMVLRHLIKESKKVTKRSVLSTMAAVYDPMGFLIPLTIQAKRFFQGLWKKDYKWDQDLEEEDAIKWQQICEDTKGFTKEIPRRIAERNSTYRIVMFTDASAQAMCATAYLSNENSQYLLIAKSRLPSIQSHHTIPKMEMMAITMGVRLALNTYLEVKTQIKITELFILSDSEIALSWVKAPPNTKNTGVLVANRVKEIIKITRRLEEEGAKVRFGYVNTKDNPADEGTRGSDSKGFADSLWWTGPAFTKNDPDTWPKESRLFQIQEEETSQVTVVKQERDANWPEDSGATSLKGLRRTTAYVLRFIRNITERLSEPLKRRIKKTIPELGREQARGHITGLEVRDAMNVLLRIHQTQHSAVIEHASNVKLNLRKDSYGITRCYGRLGCSALSEEAKNPVFVAPNSPLARLIIQEAHGNLHCATAHTMCNVRQEFWIPRLREQVKKLIRKCVACQRFNNLPYRYPEMKNLPERRVTQGRPFLHIGLDYFGPLKLREDQGETSKAYGCIFTCTTTRLVHLELVRNNGTTAFLNAVRRFIARRGVPQSITCDNAPTFLLGEEILKETARAFEGDEETKKFVSDHAIEWRNITPYAPWQGGFYERLIQSVKRSLQKAVGPRTLDAETLATLLTEVEASLNSRPLTYQEAEYEANSGIRPIDFIQKEIQVTYPLETQPRRLENEEEYLPPEEAIQLRTRKQAQEALNKSYELTKRFWNIWSKNYLTDLRNLHKTRLNQGRSSPQKPKRGQVVLIVDPNQPRNVWRLARISKLNGKPGESPREAEIVTSSGRRQRRPINLLVPLELDEGEHEEMEPTVRETLQPPRTEKGPEETHSQKRYNLRPTRNYPVEEIHHEQSEDEMYTVNTITDVGDETTIEQPHSTPMIIENDHNFSMNRARMYMEQLRSECRKFMEEEDVQGSLETDYYMTTKVIEDAAELAKEYKTLRNKILSLKDEDTKAFAVEACEWFQKATRTVMKISAIRDHAMLLWEIYTILVETGFARSESMRAFRNKPRAEGRPINRETTSAILLSEAQELGQIIADFRSMVKREFHGYVETPNEPNVKIEELDQAPEPATSTAAPPSVVATSADLVVPALEEYSQKMQKFQKKLENLLKNQSKAEEVKTRVDKLEEEIRETKSQLLAAVSEIGKKLEEKIEVTIEAQIQQLVLVKKLCEAKETPAKDEIHDLPSGRGEVGPQEADRKDSYRPHDRHHGEGDKHVYKRRPQLTHVSEEQPPEQKRRRVNNKMELEAIRLKLENMKHCRTRLYKDETFPVKDRNKNLVVCPFCDAIGKHIADRCPIHRSVKDRRAIMAARINTCWFCFKEAHPTCPARVPCMYCASTNHHTSVCSLPEERAKWSARYLELEKAIFSGGRSVLDKPSTA</sequence>
<feature type="coiled-coil region" evidence="2">
    <location>
        <begin position="311"/>
        <end position="341"/>
    </location>
</feature>
<dbReference type="InterPro" id="IPR040676">
    <property type="entry name" value="DUF5641"/>
</dbReference>
<dbReference type="Gene3D" id="3.30.70.270">
    <property type="match status" value="1"/>
</dbReference>
<feature type="region of interest" description="Disordered" evidence="3">
    <location>
        <begin position="419"/>
        <end position="455"/>
    </location>
</feature>
<evidence type="ECO:0000259" key="5">
    <source>
        <dbReference type="PROSITE" id="PS50994"/>
    </source>
</evidence>
<dbReference type="Gene3D" id="3.10.10.10">
    <property type="entry name" value="HIV Type 1 Reverse Transcriptase, subunit A, domain 1"/>
    <property type="match status" value="1"/>
</dbReference>
<evidence type="ECO:0000259" key="4">
    <source>
        <dbReference type="PROSITE" id="PS50158"/>
    </source>
</evidence>
<feature type="region of interest" description="Disordered" evidence="3">
    <location>
        <begin position="126"/>
        <end position="156"/>
    </location>
</feature>
<dbReference type="Pfam" id="PF17921">
    <property type="entry name" value="Integrase_H2C2"/>
    <property type="match status" value="1"/>
</dbReference>
<dbReference type="InterPro" id="IPR012337">
    <property type="entry name" value="RNaseH-like_sf"/>
</dbReference>
<keyword evidence="1" id="KW-0479">Metal-binding</keyword>
<dbReference type="Gene3D" id="3.30.420.10">
    <property type="entry name" value="Ribonuclease H-like superfamily/Ribonuclease H"/>
    <property type="match status" value="2"/>
</dbReference>
<feature type="compositionally biased region" description="Polar residues" evidence="3">
    <location>
        <begin position="432"/>
        <end position="455"/>
    </location>
</feature>
<dbReference type="Gene3D" id="2.40.70.10">
    <property type="entry name" value="Acid Proteases"/>
    <property type="match status" value="1"/>
</dbReference>
<feature type="region of interest" description="Disordered" evidence="3">
    <location>
        <begin position="1804"/>
        <end position="1833"/>
    </location>
</feature>
<accession>A0A016UHI6</accession>
<dbReference type="CDD" id="cd01644">
    <property type="entry name" value="RT_pepA17"/>
    <property type="match status" value="1"/>
</dbReference>
<dbReference type="Proteomes" id="UP000024635">
    <property type="component" value="Unassembled WGS sequence"/>
</dbReference>
<dbReference type="SUPFAM" id="SSF53098">
    <property type="entry name" value="Ribonuclease H-like"/>
    <property type="match status" value="1"/>
</dbReference>
<name>A0A016UHI6_9BILA</name>
<feature type="region of interest" description="Disordered" evidence="3">
    <location>
        <begin position="2176"/>
        <end position="2239"/>
    </location>
</feature>
<dbReference type="PROSITE" id="PS50158">
    <property type="entry name" value="ZF_CCHC"/>
    <property type="match status" value="1"/>
</dbReference>
<keyword evidence="1" id="KW-0862">Zinc</keyword>
<dbReference type="PROSITE" id="PS50994">
    <property type="entry name" value="INTEGRASE"/>
    <property type="match status" value="1"/>
</dbReference>
<dbReference type="InterPro" id="IPR043502">
    <property type="entry name" value="DNA/RNA_pol_sf"/>
</dbReference>
<proteinExistence type="predicted"/>
<dbReference type="InterPro" id="IPR001878">
    <property type="entry name" value="Znf_CCHC"/>
</dbReference>
<feature type="domain" description="CCHC-type" evidence="4">
    <location>
        <begin position="387"/>
        <end position="402"/>
    </location>
</feature>
<keyword evidence="2" id="KW-0175">Coiled coil</keyword>
<dbReference type="PANTHER" id="PTHR47331:SF1">
    <property type="entry name" value="GAG-LIKE PROTEIN"/>
    <property type="match status" value="1"/>
</dbReference>
<dbReference type="CDD" id="cd00303">
    <property type="entry name" value="retropepsin_like"/>
    <property type="match status" value="1"/>
</dbReference>
<evidence type="ECO:0000256" key="3">
    <source>
        <dbReference type="SAM" id="MobiDB-lite"/>
    </source>
</evidence>
<evidence type="ECO:0000313" key="7">
    <source>
        <dbReference type="Proteomes" id="UP000024635"/>
    </source>
</evidence>
<dbReference type="Pfam" id="PF05585">
    <property type="entry name" value="DUF1758"/>
    <property type="match status" value="1"/>
</dbReference>
<dbReference type="SMART" id="SM00343">
    <property type="entry name" value="ZnF_C2HC"/>
    <property type="match status" value="3"/>
</dbReference>
<dbReference type="InterPro" id="IPR021109">
    <property type="entry name" value="Peptidase_aspartic_dom_sf"/>
</dbReference>
<organism evidence="6 7">
    <name type="scientific">Ancylostoma ceylanicum</name>
    <dbReference type="NCBI Taxonomy" id="53326"/>
    <lineage>
        <taxon>Eukaryota</taxon>
        <taxon>Metazoa</taxon>
        <taxon>Ecdysozoa</taxon>
        <taxon>Nematoda</taxon>
        <taxon>Chromadorea</taxon>
        <taxon>Rhabditida</taxon>
        <taxon>Rhabditina</taxon>
        <taxon>Rhabditomorpha</taxon>
        <taxon>Strongyloidea</taxon>
        <taxon>Ancylostomatidae</taxon>
        <taxon>Ancylostomatinae</taxon>
        <taxon>Ancylostoma</taxon>
    </lineage>
</organism>
<dbReference type="GO" id="GO:0015074">
    <property type="term" value="P:DNA integration"/>
    <property type="evidence" value="ECO:0007669"/>
    <property type="project" value="InterPro"/>
</dbReference>
<dbReference type="InterPro" id="IPR041588">
    <property type="entry name" value="Integrase_H2C2"/>
</dbReference>
<dbReference type="Pfam" id="PF03564">
    <property type="entry name" value="DUF1759"/>
    <property type="match status" value="1"/>
</dbReference>
<dbReference type="GO" id="GO:0008270">
    <property type="term" value="F:zinc ion binding"/>
    <property type="evidence" value="ECO:0007669"/>
    <property type="project" value="UniProtKB-KW"/>
</dbReference>
<reference evidence="7" key="1">
    <citation type="journal article" date="2015" name="Nat. Genet.">
        <title>The genome and transcriptome of the zoonotic hookworm Ancylostoma ceylanicum identify infection-specific gene families.</title>
        <authorList>
            <person name="Schwarz E.M."/>
            <person name="Hu Y."/>
            <person name="Antoshechkin I."/>
            <person name="Miller M.M."/>
            <person name="Sternberg P.W."/>
            <person name="Aroian R.V."/>
        </authorList>
    </citation>
    <scope>NUCLEOTIDE SEQUENCE</scope>
    <source>
        <strain evidence="7">HY135</strain>
    </source>
</reference>
<feature type="coiled-coil region" evidence="2">
    <location>
        <begin position="1889"/>
        <end position="1950"/>
    </location>
</feature>
<dbReference type="EMBL" id="JARK01001375">
    <property type="protein sequence ID" value="EYC14834.1"/>
    <property type="molecule type" value="Genomic_DNA"/>
</dbReference>
<feature type="coiled-coil region" evidence="2">
    <location>
        <begin position="2091"/>
        <end position="2142"/>
    </location>
</feature>
<keyword evidence="1" id="KW-0863">Zinc-finger</keyword>
<feature type="compositionally biased region" description="Basic and acidic residues" evidence="3">
    <location>
        <begin position="419"/>
        <end position="431"/>
    </location>
</feature>
<dbReference type="STRING" id="53326.A0A016UHI6"/>
<evidence type="ECO:0000313" key="6">
    <source>
        <dbReference type="EMBL" id="EYC14834.1"/>
    </source>
</evidence>
<dbReference type="InterPro" id="IPR008042">
    <property type="entry name" value="Retrotrans_Pao"/>
</dbReference>
<evidence type="ECO:0000256" key="1">
    <source>
        <dbReference type="PROSITE-ProRule" id="PRU00047"/>
    </source>
</evidence>